<feature type="transmembrane region" description="Helical" evidence="3">
    <location>
        <begin position="399"/>
        <end position="420"/>
    </location>
</feature>
<dbReference type="EMBL" id="CAJNOJ010000089">
    <property type="protein sequence ID" value="CAF1080566.1"/>
    <property type="molecule type" value="Genomic_DNA"/>
</dbReference>
<dbReference type="InterPro" id="IPR001258">
    <property type="entry name" value="NHL_repeat"/>
</dbReference>
<dbReference type="CDD" id="cd05819">
    <property type="entry name" value="NHL"/>
    <property type="match status" value="1"/>
</dbReference>
<dbReference type="Gene3D" id="2.120.10.30">
    <property type="entry name" value="TolB, C-terminal domain"/>
    <property type="match status" value="1"/>
</dbReference>
<dbReference type="SUPFAM" id="SSF63825">
    <property type="entry name" value="YWTD domain"/>
    <property type="match status" value="1"/>
</dbReference>
<feature type="transmembrane region" description="Helical" evidence="3">
    <location>
        <begin position="40"/>
        <end position="57"/>
    </location>
</feature>
<dbReference type="PANTHER" id="PTHR24104">
    <property type="entry name" value="E3 UBIQUITIN-PROTEIN LIGASE NHLRC1-RELATED"/>
    <property type="match status" value="1"/>
</dbReference>
<dbReference type="OrthoDB" id="10535771at2759"/>
<keyword evidence="3" id="KW-0812">Transmembrane</keyword>
<sequence length="1732" mass="195481">MDIIRRTTVDLCHVLKRLNLFNTYSTNAKQIQHEILTTRIYLILLPTVLTIFIVYSAQTKLYYTVQVSNPTLNTYRQLLDLYPDTLSCPCSQLSLSYSTFVTLTHHLHPVCSSDFITEPWFSYLYYDNASSYKPIDIRSVGNAQFQLLRTLCEFSEHIIEDAFKTTFVASVFTNNDGLLLKLDVLRVQVDAFASSFIGGIISEQRRQLALFTIAFDRNFLVSALETSAIPIIGSKFKLQMKIPQYMSTFVGTIVQTRTVCQCDSAYTCVSPLGIADNSISESVPSQSVTLVTQSNSFLATVNGFQSGCLPLNSLLLSTLECYNNQSCLSNFMDYLPGTNVSFHILDRSMLNQSTPTTLINTIADQLMVEQWSTKMNYSRYFEECHPILCSYIYMERFSITYVFTTVVGLLGGIISILRLLCPWLTRILYKTQSFVLSKNKTCPTGPLPTGKIIVMNPSKLRQPLKARIHELFTKTYNEVYTLNLFTRRNSSAFDIREQIISTRFYIACLIMFTLVLMSVTTLEQRMTTNTVSKPTITEFENLYQSGKLTHSCSCSRIAIPRSEFISLTQTFHQVCFSQLLTPDWLDRLIYTTNTRSAYYYLDIRSYGLDMFRTILSFCSLVNETILDASEEFLTTDWISTQVLSRQQFYEQVETVIADFELKVKNTFKQSFIIVREIHQADQVLSSRVSNFFFNGIFDNSSHLVDVQTYTGTLSSVTDVLPTCSCVFNTCNQQLGFYQTKRGGQTYALIVNVPGMFSACYPVDGVRMSTFECWFNETCIALVLSNLAPFPVKEYFDPLQTSKLIRFSPNTRIGDIIDDLMVESWTNITSYENYYNSCKPLICSYTTYHRFNWFYTITILASVFGGLSLSLRIICQFTIKLYFKWRQRRTTAMPGQLATVNVNLMSRVITQVRYTLSTMNLFNSDSPHAHIQRREQLSTHLFIILFVTTCFLLFIYMLFVTHTRAVTENNPSSARVAYLNDKYSMTLSCPCMQTSIPYSNFLSLEVSSYHSICSSSLLSQEYLQALSGGEMIILPESKSFKRQFLAAQLSLLSRLCLMVKQTVNTSITHFLQQRFIAAQVLTANQFYEQINITFNRFYLDISLALRHSIDFLQSVTHGNAIMSSYVSNWRFQPNSATNSSTILTRPVSYANCSCASSTQCSLPLSIDNVTFPGLAIGCLPSTVLLQTTLQCFYNQTCLDALHSTIFKNVTIPSLPSSLNKSKYYSFNASVGGLLNELFIESWSHQNDFEAFFQTCQVLACTYTYNVQPDVLYIVTTMIGIIGGLTAIFRLVCPFLILIFLYLINRIRKKPSTLTEIIMPSIVPINVVRRISSPQDTVISDEQTTLDSTDPWWRNDRRLKTMIAVVIFIVIILTVLPIMLKRLLSSSSTTNSPYSSTIVSTPESKVSTMKVPLMSLCSANATWNNKAVTVAGFTNGTYSESLTTLYSPYDLFIDSIGNMHILDSLNYRILYWPNNSTEGRIVAGTGEPGSDADQLFYAVSFAVGQGQMYVSDTANQRVQAFPFTTSSGSPNATTILGQNFVGNERSMPIIVLGMAFAYKSGFLYLNDYLNHRLLILNISDDNVQIVVDSELSIMNSSISLHPTGIVIDEIANIFYVSDAISNIVVKFQINSTIGNVVAGRLISSSIYNQLNQPVGMAIDSSGYLYIADSGYNRVVQLINGNGDLRTIAGVGFIGATVTRLFGPTMIKFDQYYNLYVADSNNNRIQRFDLLDNGC</sequence>
<evidence type="ECO:0000313" key="6">
    <source>
        <dbReference type="Proteomes" id="UP000663828"/>
    </source>
</evidence>
<dbReference type="Proteomes" id="UP000663828">
    <property type="component" value="Unassembled WGS sequence"/>
</dbReference>
<dbReference type="InterPro" id="IPR011042">
    <property type="entry name" value="6-blade_b-propeller_TolB-like"/>
</dbReference>
<feature type="transmembrane region" description="Helical" evidence="3">
    <location>
        <begin position="940"/>
        <end position="958"/>
    </location>
</feature>
<keyword evidence="3" id="KW-0472">Membrane</keyword>
<gene>
    <name evidence="4" type="ORF">EDS130_LOCUS18940</name>
    <name evidence="5" type="ORF">XAT740_LOCUS37041</name>
</gene>
<feature type="repeat" description="NHL" evidence="2">
    <location>
        <begin position="1647"/>
        <end position="1678"/>
    </location>
</feature>
<keyword evidence="3" id="KW-1133">Transmembrane helix</keyword>
<dbReference type="PROSITE" id="PS51125">
    <property type="entry name" value="NHL"/>
    <property type="match status" value="1"/>
</dbReference>
<evidence type="ECO:0000313" key="5">
    <source>
        <dbReference type="EMBL" id="CAF1453949.1"/>
    </source>
</evidence>
<dbReference type="GO" id="GO:0008270">
    <property type="term" value="F:zinc ion binding"/>
    <property type="evidence" value="ECO:0007669"/>
    <property type="project" value="UniProtKB-KW"/>
</dbReference>
<dbReference type="InterPro" id="IPR050952">
    <property type="entry name" value="TRIM-NHL_E3_ligases"/>
</dbReference>
<keyword evidence="1" id="KW-0677">Repeat</keyword>
<evidence type="ECO:0000256" key="3">
    <source>
        <dbReference type="SAM" id="Phobius"/>
    </source>
</evidence>
<name>A0A814MJB5_ADIRI</name>
<dbReference type="Proteomes" id="UP000663852">
    <property type="component" value="Unassembled WGS sequence"/>
</dbReference>
<evidence type="ECO:0000256" key="1">
    <source>
        <dbReference type="ARBA" id="ARBA00022737"/>
    </source>
</evidence>
<evidence type="ECO:0000313" key="4">
    <source>
        <dbReference type="EMBL" id="CAF1080566.1"/>
    </source>
</evidence>
<proteinExistence type="predicted"/>
<accession>A0A814MJB5</accession>
<evidence type="ECO:0000313" key="7">
    <source>
        <dbReference type="Proteomes" id="UP000663852"/>
    </source>
</evidence>
<feature type="transmembrane region" description="Helical" evidence="3">
    <location>
        <begin position="852"/>
        <end position="878"/>
    </location>
</feature>
<feature type="transmembrane region" description="Helical" evidence="3">
    <location>
        <begin position="1269"/>
        <end position="1302"/>
    </location>
</feature>
<dbReference type="SUPFAM" id="SSF63829">
    <property type="entry name" value="Calcium-dependent phosphotriesterase"/>
    <property type="match status" value="1"/>
</dbReference>
<dbReference type="PANTHER" id="PTHR24104:SF25">
    <property type="entry name" value="PROTEIN LIN-41"/>
    <property type="match status" value="1"/>
</dbReference>
<reference evidence="4" key="1">
    <citation type="submission" date="2021-02" db="EMBL/GenBank/DDBJ databases">
        <authorList>
            <person name="Nowell W R."/>
        </authorList>
    </citation>
    <scope>NUCLEOTIDE SEQUENCE</scope>
</reference>
<feature type="transmembrane region" description="Helical" evidence="3">
    <location>
        <begin position="504"/>
        <end position="522"/>
    </location>
</feature>
<protein>
    <submittedName>
        <fullName evidence="4">Uncharacterized protein</fullName>
    </submittedName>
</protein>
<dbReference type="Gene3D" id="2.40.10.500">
    <property type="match status" value="1"/>
</dbReference>
<evidence type="ECO:0000256" key="2">
    <source>
        <dbReference type="PROSITE-ProRule" id="PRU00504"/>
    </source>
</evidence>
<feature type="transmembrane region" description="Helical" evidence="3">
    <location>
        <begin position="1360"/>
        <end position="1378"/>
    </location>
</feature>
<dbReference type="EMBL" id="CAJNOR010003854">
    <property type="protein sequence ID" value="CAF1453949.1"/>
    <property type="molecule type" value="Genomic_DNA"/>
</dbReference>
<organism evidence="4 7">
    <name type="scientific">Adineta ricciae</name>
    <name type="common">Rotifer</name>
    <dbReference type="NCBI Taxonomy" id="249248"/>
    <lineage>
        <taxon>Eukaryota</taxon>
        <taxon>Metazoa</taxon>
        <taxon>Spiralia</taxon>
        <taxon>Gnathifera</taxon>
        <taxon>Rotifera</taxon>
        <taxon>Eurotatoria</taxon>
        <taxon>Bdelloidea</taxon>
        <taxon>Adinetida</taxon>
        <taxon>Adinetidae</taxon>
        <taxon>Adineta</taxon>
    </lineage>
</organism>
<keyword evidence="6" id="KW-1185">Reference proteome</keyword>
<comment type="caution">
    <text evidence="4">The sequence shown here is derived from an EMBL/GenBank/DDBJ whole genome shotgun (WGS) entry which is preliminary data.</text>
</comment>